<evidence type="ECO:0000256" key="7">
    <source>
        <dbReference type="ARBA" id="ARBA00022989"/>
    </source>
</evidence>
<dbReference type="PANTHER" id="PTHR30386:SF17">
    <property type="entry name" value="ALKALINE PROTEASE SECRETION PROTEIN APRE"/>
    <property type="match status" value="1"/>
</dbReference>
<keyword evidence="15" id="KW-1185">Reference proteome</keyword>
<gene>
    <name evidence="14" type="ORF">F0Q34_04800</name>
</gene>
<dbReference type="RefSeq" id="WP_149810953.1">
    <property type="nucleotide sequence ID" value="NZ_VUKA01000001.1"/>
</dbReference>
<evidence type="ECO:0000259" key="12">
    <source>
        <dbReference type="Pfam" id="PF25994"/>
    </source>
</evidence>
<organism evidence="14 15">
    <name type="scientific">Teichococcus oryzae</name>
    <dbReference type="NCBI Taxonomy" id="1608942"/>
    <lineage>
        <taxon>Bacteria</taxon>
        <taxon>Pseudomonadati</taxon>
        <taxon>Pseudomonadota</taxon>
        <taxon>Alphaproteobacteria</taxon>
        <taxon>Acetobacterales</taxon>
        <taxon>Roseomonadaceae</taxon>
        <taxon>Roseomonas</taxon>
    </lineage>
</organism>
<dbReference type="Proteomes" id="UP000322110">
    <property type="component" value="Unassembled WGS sequence"/>
</dbReference>
<evidence type="ECO:0000256" key="10">
    <source>
        <dbReference type="SAM" id="Coils"/>
    </source>
</evidence>
<reference evidence="14 15" key="1">
    <citation type="journal article" date="2015" name="Int. J. Syst. Evol. Microbiol.">
        <title>Roseomonas oryzae sp. nov., isolated from paddy rhizosphere soil.</title>
        <authorList>
            <person name="Ramaprasad E.V."/>
            <person name="Sasikala Ch."/>
            <person name="Ramana Ch.V."/>
        </authorList>
    </citation>
    <scope>NUCLEOTIDE SEQUENCE [LARGE SCALE GENOMIC DNA]</scope>
    <source>
        <strain evidence="14 15">KCTC 42542</strain>
    </source>
</reference>
<dbReference type="InterPro" id="IPR050739">
    <property type="entry name" value="MFP"/>
</dbReference>
<evidence type="ECO:0000256" key="3">
    <source>
        <dbReference type="ARBA" id="ARBA00022448"/>
    </source>
</evidence>
<name>A0A5B2TLC4_9PROT</name>
<evidence type="ECO:0000259" key="13">
    <source>
        <dbReference type="Pfam" id="PF26002"/>
    </source>
</evidence>
<dbReference type="InterPro" id="IPR010129">
    <property type="entry name" value="T1SS_HlyD"/>
</dbReference>
<dbReference type="NCBIfam" id="TIGR01843">
    <property type="entry name" value="type_I_hlyD"/>
    <property type="match status" value="1"/>
</dbReference>
<evidence type="ECO:0000313" key="14">
    <source>
        <dbReference type="EMBL" id="KAA2214999.1"/>
    </source>
</evidence>
<evidence type="ECO:0000256" key="4">
    <source>
        <dbReference type="ARBA" id="ARBA00022475"/>
    </source>
</evidence>
<feature type="domain" description="AprE-like beta-barrel" evidence="13">
    <location>
        <begin position="347"/>
        <end position="436"/>
    </location>
</feature>
<evidence type="ECO:0000256" key="8">
    <source>
        <dbReference type="ARBA" id="ARBA00023136"/>
    </source>
</evidence>
<dbReference type="Gene3D" id="1.10.287.1490">
    <property type="match status" value="1"/>
</dbReference>
<keyword evidence="8 9" id="KW-0472">Membrane</keyword>
<keyword evidence="7 9" id="KW-1133">Transmembrane helix</keyword>
<accession>A0A5B2TLC4</accession>
<comment type="caution">
    <text evidence="14">The sequence shown here is derived from an EMBL/GenBank/DDBJ whole genome shotgun (WGS) entry which is preliminary data.</text>
</comment>
<evidence type="ECO:0000313" key="15">
    <source>
        <dbReference type="Proteomes" id="UP000322110"/>
    </source>
</evidence>
<dbReference type="OrthoDB" id="9810980at2"/>
<dbReference type="Pfam" id="PF25994">
    <property type="entry name" value="HH_AprE"/>
    <property type="match status" value="1"/>
</dbReference>
<dbReference type="PRINTS" id="PR01490">
    <property type="entry name" value="RTXTOXIND"/>
</dbReference>
<keyword evidence="5 9" id="KW-0997">Cell inner membrane</keyword>
<feature type="coiled-coil region" evidence="10">
    <location>
        <begin position="176"/>
        <end position="305"/>
    </location>
</feature>
<feature type="transmembrane region" description="Helical" evidence="9">
    <location>
        <begin position="40"/>
        <end position="61"/>
    </location>
</feature>
<dbReference type="InterPro" id="IPR058781">
    <property type="entry name" value="HH_AprE-like"/>
</dbReference>
<evidence type="ECO:0000256" key="1">
    <source>
        <dbReference type="ARBA" id="ARBA00004377"/>
    </source>
</evidence>
<dbReference type="InterPro" id="IPR058982">
    <property type="entry name" value="Beta-barrel_AprE"/>
</dbReference>
<evidence type="ECO:0000256" key="2">
    <source>
        <dbReference type="ARBA" id="ARBA00009477"/>
    </source>
</evidence>
<keyword evidence="3 9" id="KW-0813">Transport</keyword>
<proteinExistence type="inferred from homology"/>
<evidence type="ECO:0000256" key="6">
    <source>
        <dbReference type="ARBA" id="ARBA00022692"/>
    </source>
</evidence>
<dbReference type="GO" id="GO:0005886">
    <property type="term" value="C:plasma membrane"/>
    <property type="evidence" value="ECO:0007669"/>
    <property type="project" value="UniProtKB-SubCell"/>
</dbReference>
<dbReference type="AlphaFoldDB" id="A0A5B2TLC4"/>
<sequence>MSVTTLSSGGALDKMRDAGLPPLTPPEAALDTPRPRTSRALALGMISIGVFFGGFTAWSLMAPLAEAAIAPGEIRAEGQRRVIQHLEGGIVSEIVARDGDKVKAGQVLMRLDEVQSDVGLGTIRAQRWALMAQDARLAAEAKGATGITFPDELLNSDDPRALEAMTGQRTLFAARQTSLNSQIQVLEARIAQHEATAASAHGQIASQQRQLELIQREARDVETLVRQGLERMPRLLGLQRNMASLEGNMVDLRGQVERAEASVAEARNQIRQTQHQRLAEISTEAREVRGRLNEAEEKLRGARDMVTRREILAPEDGTIVASKFFNVGAVVRPGEPVMELVPAADRLVAEVHLAAHDIDVVYPGLQSEIRLPAFKQRLVPYVHGHVTYVASDVSMDERTRQSYYRVQILVDQDQLAKLENVRLVPGMPVEAQIQIGERSFFHYMMQPLIDSFHRAFREQ</sequence>
<dbReference type="EMBL" id="VUKA01000001">
    <property type="protein sequence ID" value="KAA2214999.1"/>
    <property type="molecule type" value="Genomic_DNA"/>
</dbReference>
<feature type="domain" description="AprE-like long alpha-helical hairpin" evidence="12">
    <location>
        <begin position="120"/>
        <end position="304"/>
    </location>
</feature>
<evidence type="ECO:0000256" key="11">
    <source>
        <dbReference type="SAM" id="MobiDB-lite"/>
    </source>
</evidence>
<dbReference type="GO" id="GO:0015031">
    <property type="term" value="P:protein transport"/>
    <property type="evidence" value="ECO:0007669"/>
    <property type="project" value="InterPro"/>
</dbReference>
<comment type="similarity">
    <text evidence="2 9">Belongs to the membrane fusion protein (MFP) (TC 8.A.1) family.</text>
</comment>
<evidence type="ECO:0000256" key="5">
    <source>
        <dbReference type="ARBA" id="ARBA00022519"/>
    </source>
</evidence>
<feature type="region of interest" description="Disordered" evidence="11">
    <location>
        <begin position="1"/>
        <end position="35"/>
    </location>
</feature>
<evidence type="ECO:0000256" key="9">
    <source>
        <dbReference type="RuleBase" id="RU365093"/>
    </source>
</evidence>
<keyword evidence="10" id="KW-0175">Coiled coil</keyword>
<dbReference type="Gene3D" id="2.40.30.170">
    <property type="match status" value="1"/>
</dbReference>
<dbReference type="Gene3D" id="2.40.50.100">
    <property type="match status" value="1"/>
</dbReference>
<dbReference type="PANTHER" id="PTHR30386">
    <property type="entry name" value="MEMBRANE FUSION SUBUNIT OF EMRAB-TOLC MULTIDRUG EFFLUX PUMP"/>
    <property type="match status" value="1"/>
</dbReference>
<dbReference type="Pfam" id="PF26002">
    <property type="entry name" value="Beta-barrel_AprE"/>
    <property type="match status" value="1"/>
</dbReference>
<protein>
    <recommendedName>
        <fullName evidence="9">Membrane fusion protein (MFP) family protein</fullName>
    </recommendedName>
</protein>
<keyword evidence="6 9" id="KW-0812">Transmembrane</keyword>
<comment type="subcellular location">
    <subcellularLocation>
        <location evidence="1 9">Cell inner membrane</location>
        <topology evidence="1 9">Single-pass membrane protein</topology>
    </subcellularLocation>
</comment>
<keyword evidence="4 9" id="KW-1003">Cell membrane</keyword>